<organism evidence="7 8">
    <name type="scientific">Denticeps clupeoides</name>
    <name type="common">denticle herring</name>
    <dbReference type="NCBI Taxonomy" id="299321"/>
    <lineage>
        <taxon>Eukaryota</taxon>
        <taxon>Metazoa</taxon>
        <taxon>Chordata</taxon>
        <taxon>Craniata</taxon>
        <taxon>Vertebrata</taxon>
        <taxon>Euteleostomi</taxon>
        <taxon>Actinopterygii</taxon>
        <taxon>Neopterygii</taxon>
        <taxon>Teleostei</taxon>
        <taxon>Clupei</taxon>
        <taxon>Clupeiformes</taxon>
        <taxon>Denticipitoidei</taxon>
        <taxon>Denticipitidae</taxon>
        <taxon>Denticeps</taxon>
    </lineage>
</organism>
<evidence type="ECO:0000256" key="2">
    <source>
        <dbReference type="ARBA" id="ARBA00022566"/>
    </source>
</evidence>
<name>A0AAY4B3S7_9TELE</name>
<feature type="coiled-coil region" evidence="4">
    <location>
        <begin position="5"/>
        <end position="46"/>
    </location>
</feature>
<dbReference type="InterPro" id="IPR018490">
    <property type="entry name" value="cNMP-bd_dom_sf"/>
</dbReference>
<evidence type="ECO:0000256" key="1">
    <source>
        <dbReference type="ARBA" id="ARBA00005753"/>
    </source>
</evidence>
<proteinExistence type="inferred from homology"/>
<evidence type="ECO:0000313" key="8">
    <source>
        <dbReference type="Proteomes" id="UP000694580"/>
    </source>
</evidence>
<dbReference type="GO" id="GO:0030552">
    <property type="term" value="F:cAMP binding"/>
    <property type="evidence" value="ECO:0007669"/>
    <property type="project" value="UniProtKB-KW"/>
</dbReference>
<dbReference type="GO" id="GO:0034236">
    <property type="term" value="F:protein kinase A catalytic subunit binding"/>
    <property type="evidence" value="ECO:0007669"/>
    <property type="project" value="TreeGrafter"/>
</dbReference>
<dbReference type="InterPro" id="IPR050503">
    <property type="entry name" value="cAMP-dep_PK_reg_su-like"/>
</dbReference>
<dbReference type="GO" id="GO:0004862">
    <property type="term" value="F:cAMP-dependent protein kinase inhibitor activity"/>
    <property type="evidence" value="ECO:0007669"/>
    <property type="project" value="TreeGrafter"/>
</dbReference>
<keyword evidence="2" id="KW-0547">Nucleotide-binding</keyword>
<accession>A0AAY4B3S7</accession>
<evidence type="ECO:0000313" key="7">
    <source>
        <dbReference type="Ensembl" id="ENSDCDP00010014406.1"/>
    </source>
</evidence>
<evidence type="ECO:0000256" key="5">
    <source>
        <dbReference type="SAM" id="MobiDB-lite"/>
    </source>
</evidence>
<keyword evidence="4" id="KW-0175">Coiled coil</keyword>
<dbReference type="PANTHER" id="PTHR11635">
    <property type="entry name" value="CAMP-DEPENDENT PROTEIN KINASE REGULATORY CHAIN"/>
    <property type="match status" value="1"/>
</dbReference>
<dbReference type="PRINTS" id="PR00103">
    <property type="entry name" value="CAMPKINASE"/>
</dbReference>
<evidence type="ECO:0000256" key="3">
    <source>
        <dbReference type="ARBA" id="ARBA00023149"/>
    </source>
</evidence>
<keyword evidence="2" id="KW-0116">cAMP-binding</keyword>
<dbReference type="SUPFAM" id="SSF51206">
    <property type="entry name" value="cAMP-binding domain-like"/>
    <property type="match status" value="1"/>
</dbReference>
<dbReference type="InterPro" id="IPR000595">
    <property type="entry name" value="cNMP-bd_dom"/>
</dbReference>
<dbReference type="PROSITE" id="PS50042">
    <property type="entry name" value="CNMP_BINDING_3"/>
    <property type="match status" value="1"/>
</dbReference>
<dbReference type="GO" id="GO:0005952">
    <property type="term" value="C:cAMP-dependent protein kinase complex"/>
    <property type="evidence" value="ECO:0007669"/>
    <property type="project" value="InterPro"/>
</dbReference>
<reference evidence="7" key="2">
    <citation type="submission" date="2025-08" db="UniProtKB">
        <authorList>
            <consortium name="Ensembl"/>
        </authorList>
    </citation>
    <scope>IDENTIFICATION</scope>
</reference>
<feature type="compositionally biased region" description="Polar residues" evidence="5">
    <location>
        <begin position="53"/>
        <end position="64"/>
    </location>
</feature>
<comment type="similarity">
    <text evidence="1">Belongs to the cAMP-dependent kinase regulatory chain family.</text>
</comment>
<dbReference type="Pfam" id="PF00027">
    <property type="entry name" value="cNMP_binding"/>
    <property type="match status" value="1"/>
</dbReference>
<evidence type="ECO:0000259" key="6">
    <source>
        <dbReference type="PROSITE" id="PS50042"/>
    </source>
</evidence>
<sequence length="253" mass="29129">MEAELEKLRKKLKKQCQLNKDLQNHNQELERRLQEKEKLVQELQSHFDELATPESNSQRSSNESVPEVQQIRAAVMAPEPIPDILEVTRVKKTAGETEQIKRSIQRNDFLRRLDEEQITMMVELLVTLDRAPGDEIIVEGSEGDSMYIVSAGELKVSQAGRDLRTLTSGDVFGELAILYNCKRTASVRGEAQHDFFRKTCYSMCFMGSEVHMVSVHKMTDVMAKSTYALRHFLHRKRNPLTFCTQNQVITIFR</sequence>
<dbReference type="GO" id="GO:0005829">
    <property type="term" value="C:cytosol"/>
    <property type="evidence" value="ECO:0007669"/>
    <property type="project" value="TreeGrafter"/>
</dbReference>
<reference evidence="7" key="3">
    <citation type="submission" date="2025-09" db="UniProtKB">
        <authorList>
            <consortium name="Ensembl"/>
        </authorList>
    </citation>
    <scope>IDENTIFICATION</scope>
</reference>
<dbReference type="AlphaFoldDB" id="A0AAY4B3S7"/>
<keyword evidence="8" id="KW-1185">Reference proteome</keyword>
<dbReference type="SMART" id="SM00100">
    <property type="entry name" value="cNMP"/>
    <property type="match status" value="1"/>
</dbReference>
<dbReference type="PANTHER" id="PTHR11635:SF152">
    <property type="entry name" value="CAMP-DEPENDENT PROTEIN KINASE TYPE I REGULATORY SUBUNIT-RELATED"/>
    <property type="match status" value="1"/>
</dbReference>
<dbReference type="CDD" id="cd00038">
    <property type="entry name" value="CAP_ED"/>
    <property type="match status" value="1"/>
</dbReference>
<keyword evidence="3" id="KW-0114">cAMP</keyword>
<reference evidence="7 8" key="1">
    <citation type="submission" date="2020-06" db="EMBL/GenBank/DDBJ databases">
        <authorList>
            <consortium name="Wellcome Sanger Institute Data Sharing"/>
        </authorList>
    </citation>
    <scope>NUCLEOTIDE SEQUENCE [LARGE SCALE GENOMIC DNA]</scope>
</reference>
<feature type="region of interest" description="Disordered" evidence="5">
    <location>
        <begin position="49"/>
        <end position="68"/>
    </location>
</feature>
<evidence type="ECO:0000256" key="4">
    <source>
        <dbReference type="SAM" id="Coils"/>
    </source>
</evidence>
<dbReference type="InterPro" id="IPR014710">
    <property type="entry name" value="RmlC-like_jellyroll"/>
</dbReference>
<feature type="domain" description="Cyclic nucleotide-binding" evidence="6">
    <location>
        <begin position="109"/>
        <end position="188"/>
    </location>
</feature>
<protein>
    <recommendedName>
        <fullName evidence="6">Cyclic nucleotide-binding domain-containing protein</fullName>
    </recommendedName>
</protein>
<dbReference type="Proteomes" id="UP000694580">
    <property type="component" value="Chromosome 14"/>
</dbReference>
<dbReference type="Gene3D" id="2.60.120.10">
    <property type="entry name" value="Jelly Rolls"/>
    <property type="match status" value="1"/>
</dbReference>
<dbReference type="GeneTree" id="ENSGT00940000165510"/>
<dbReference type="Ensembl" id="ENSDCDT00010015183.1">
    <property type="protein sequence ID" value="ENSDCDP00010014406.1"/>
    <property type="gene ID" value="ENSDCDG00010006601.1"/>
</dbReference>